<dbReference type="PANTHER" id="PTHR42998">
    <property type="entry name" value="TYPE I RESTRICTION ENZYME HINDVIIP M PROTEIN-RELATED"/>
    <property type="match status" value="1"/>
</dbReference>
<evidence type="ECO:0000259" key="3">
    <source>
        <dbReference type="Pfam" id="PF02384"/>
    </source>
</evidence>
<dbReference type="Pfam" id="PF13588">
    <property type="entry name" value="HSDR_N_2"/>
    <property type="match status" value="1"/>
</dbReference>
<dbReference type="PRINTS" id="PR00507">
    <property type="entry name" value="N12N6MTFRASE"/>
</dbReference>
<feature type="domain" description="Type I restriction enzyme R protein N-terminal" evidence="4">
    <location>
        <begin position="38"/>
        <end position="152"/>
    </location>
</feature>
<dbReference type="SUPFAM" id="SSF116734">
    <property type="entry name" value="DNA methylase specificity domain"/>
    <property type="match status" value="1"/>
</dbReference>
<gene>
    <name evidence="5" type="primary">orf823</name>
</gene>
<dbReference type="InterPro" id="IPR003356">
    <property type="entry name" value="DNA_methylase_A-5"/>
</dbReference>
<evidence type="ECO:0000256" key="2">
    <source>
        <dbReference type="ARBA" id="ARBA00023125"/>
    </source>
</evidence>
<dbReference type="InterPro" id="IPR044946">
    <property type="entry name" value="Restrct_endonuc_typeI_TRD_sf"/>
</dbReference>
<geneLocation type="chloroplast" evidence="5"/>
<protein>
    <submittedName>
        <fullName evidence="5">Uncharacterized protein</fullName>
    </submittedName>
</protein>
<organism evidence="5">
    <name type="scientific">Caulerpa manorensis</name>
    <dbReference type="NCBI Taxonomy" id="717648"/>
    <lineage>
        <taxon>Eukaryota</taxon>
        <taxon>Viridiplantae</taxon>
        <taxon>Chlorophyta</taxon>
        <taxon>core chlorophytes</taxon>
        <taxon>Ulvophyceae</taxon>
        <taxon>TCBD clade</taxon>
        <taxon>Bryopsidales</taxon>
        <taxon>Halimedineae</taxon>
        <taxon>Caulerpaceae</taxon>
        <taxon>Caulerpa</taxon>
    </lineage>
</organism>
<dbReference type="Gene3D" id="3.90.220.20">
    <property type="entry name" value="DNA methylase specificity domains"/>
    <property type="match status" value="1"/>
</dbReference>
<dbReference type="EMBL" id="KY819068">
    <property type="protein sequence ID" value="ARO74440.1"/>
    <property type="molecule type" value="Genomic_DNA"/>
</dbReference>
<evidence type="ECO:0000256" key="1">
    <source>
        <dbReference type="ARBA" id="ARBA00022747"/>
    </source>
</evidence>
<dbReference type="GO" id="GO:0009307">
    <property type="term" value="P:DNA restriction-modification system"/>
    <property type="evidence" value="ECO:0007669"/>
    <property type="project" value="UniProtKB-KW"/>
</dbReference>
<dbReference type="Gene3D" id="3.40.50.150">
    <property type="entry name" value="Vaccinia Virus protein VP39"/>
    <property type="match status" value="1"/>
</dbReference>
<evidence type="ECO:0000313" key="5">
    <source>
        <dbReference type="EMBL" id="ARO74440.1"/>
    </source>
</evidence>
<proteinExistence type="predicted"/>
<dbReference type="GeneID" id="36489878"/>
<name>A0A2P0QI75_9CHLO</name>
<dbReference type="InterPro" id="IPR029464">
    <property type="entry name" value="HSDR_N"/>
</dbReference>
<keyword evidence="1" id="KW-0680">Restriction system</keyword>
<dbReference type="RefSeq" id="YP_009472854.1">
    <property type="nucleotide sequence ID" value="NC_037367.1"/>
</dbReference>
<dbReference type="InterPro" id="IPR052916">
    <property type="entry name" value="Type-I_RE_MTase_Subunit"/>
</dbReference>
<accession>A0A2P0QI75</accession>
<sequence length="823" mass="94944">MNDLNKILQNGIKAKLLSIDGDNIIYEIQKKIYKFSDPEEKVRAVTYINLVNKYKYSPYLIDFEVPVPRRTPVDRADIVVYRDEKKTINYLVVENKKTNISDIEFYQAIEQGFGNANSLRANYLLVSNLYNIKCYDVQNFAPNQRIEIPDIPINYGLVPNYKYIKNKNSLEKVTFETLSKIFQKCHDIIWSGGKFDPSSAFDEMSKILFAKLQDEKNTRNNQEYKFQIGLYENEVIVSQRILELYYDAQKIDQTVFDDDINVTYSKIFQVVGFLQNISLSETDLDAKGQAFEKFLGVIFRGDLGQFFTRRQIVEFAVNFLDPTEKDYILDPSCGSGGFLLYSLKKVIKQIQQDFSGNDHFITNKIYDFTRGNLYGIEINNKISRLAKMDMIINGDGHTNVENNTGLNNKYQNTNIHYGKFSLILSNPPFGVKIKKGSQDDLGTNDLDNFELSRGTSVNSDILFLEQYCKFLTNDIRANPRLGVVVQTGIINNPSNKKFLKWLKCNFKILGIINLPIFTFRKAGSNMKTVLLFLFKYSKPYKFIKDIPNYKIFFSIAEHIGYDSALRDDFNEFPGILEHYKNKTNSNNCFWYDFNQLEYRIDPLYYLNKKFILKQITKLQKRNIKMVKLSEILVDGEVSGKSPHGGITRSSGRIPSITISNINKEGNICFDTDVNFVSEGFYENFQATKGKLQIGDILIVKDGATIGKTARITETYLESVFSEHIFRLRVFTHISPLYIHAFLQSELGQLQIKNLITGGAQGGITKGFSKNIYIPLINNHNQEKVAQYWLENILAMEKLKQQYNKKVEKLKTNIIEKIITVEEE</sequence>
<dbReference type="GO" id="GO:0032259">
    <property type="term" value="P:methylation"/>
    <property type="evidence" value="ECO:0007669"/>
    <property type="project" value="InterPro"/>
</dbReference>
<keyword evidence="2" id="KW-0238">DNA-binding</keyword>
<dbReference type="GO" id="GO:0008170">
    <property type="term" value="F:N-methyltransferase activity"/>
    <property type="evidence" value="ECO:0007669"/>
    <property type="project" value="InterPro"/>
</dbReference>
<dbReference type="PROSITE" id="PS00092">
    <property type="entry name" value="N6_MTASE"/>
    <property type="match status" value="1"/>
</dbReference>
<dbReference type="GO" id="GO:0003677">
    <property type="term" value="F:DNA binding"/>
    <property type="evidence" value="ECO:0007669"/>
    <property type="project" value="UniProtKB-KW"/>
</dbReference>
<dbReference type="Pfam" id="PF02384">
    <property type="entry name" value="N6_Mtase"/>
    <property type="match status" value="1"/>
</dbReference>
<dbReference type="SUPFAM" id="SSF53335">
    <property type="entry name" value="S-adenosyl-L-methionine-dependent methyltransferases"/>
    <property type="match status" value="1"/>
</dbReference>
<dbReference type="AlphaFoldDB" id="A0A2P0QI75"/>
<keyword evidence="5" id="KW-0934">Plastid</keyword>
<dbReference type="PANTHER" id="PTHR42998:SF1">
    <property type="entry name" value="TYPE I RESTRICTION ENZYME HINDI METHYLASE SUBUNIT"/>
    <property type="match status" value="1"/>
</dbReference>
<feature type="domain" description="DNA methylase adenine-specific" evidence="3">
    <location>
        <begin position="285"/>
        <end position="538"/>
    </location>
</feature>
<dbReference type="InterPro" id="IPR029063">
    <property type="entry name" value="SAM-dependent_MTases_sf"/>
</dbReference>
<keyword evidence="5" id="KW-0150">Chloroplast</keyword>
<dbReference type="InterPro" id="IPR002052">
    <property type="entry name" value="DNA_methylase_N6_adenine_CS"/>
</dbReference>
<reference evidence="5" key="1">
    <citation type="submission" date="2017-03" db="EMBL/GenBank/DDBJ databases">
        <title>Chloroplast genome evolution in siphonous green algae.</title>
        <authorList>
            <person name="Cremen M.C."/>
            <person name="Marcelino V.R."/>
            <person name="Verbruggen H."/>
        </authorList>
    </citation>
    <scope>NUCLEOTIDE SEQUENCE</scope>
</reference>
<evidence type="ECO:0000259" key="4">
    <source>
        <dbReference type="Pfam" id="PF13588"/>
    </source>
</evidence>